<dbReference type="Gene3D" id="3.40.50.150">
    <property type="entry name" value="Vaccinia Virus protein VP39"/>
    <property type="match status" value="1"/>
</dbReference>
<dbReference type="AlphaFoldDB" id="A0AAN4Z624"/>
<feature type="non-terminal residue" evidence="2">
    <location>
        <position position="1"/>
    </location>
</feature>
<reference evidence="3" key="1">
    <citation type="submission" date="2022-10" db="EMBL/GenBank/DDBJ databases">
        <title>Genome assembly of Pristionchus species.</title>
        <authorList>
            <person name="Yoshida K."/>
            <person name="Sommer R.J."/>
        </authorList>
    </citation>
    <scope>NUCLEOTIDE SEQUENCE [LARGE SCALE GENOMIC DNA]</scope>
    <source>
        <strain evidence="3">RS5460</strain>
    </source>
</reference>
<dbReference type="SUPFAM" id="SSF53335">
    <property type="entry name" value="S-adenosyl-L-methionine-dependent methyltransferases"/>
    <property type="match status" value="1"/>
</dbReference>
<evidence type="ECO:0000256" key="1">
    <source>
        <dbReference type="ARBA" id="ARBA00023115"/>
    </source>
</evidence>
<proteinExistence type="predicted"/>
<sequence>RPSSLPVIAQLMTPEMDNSVRRRRKAAKEIKVKIVERTHGRRGFRKKWQLLLAIALFLQTMGSLIYYHRLSSSSSDPADLSSLTEEQKEELRAHEPAIIRNLTDGTQFLLGRFCDSANDCFTILQRYWWNGEGLTAQRIIQYELAESWALTMSFLVTPEIVTAHYLDHTRWRVDHARPVWSYNLMQIAAGFMLEGLSFGRNSSSQPLQQQRVLQIGMGGGSATGFLSTMELDLHIDVVELEPAVYEAAKRWFDFPQSPNIDVHIMDGVVFLRKAVEAGLTFDSLILDTSVNSANATQVCPHPAFMQEQVMKDMSKVIGNTGVLSVNVFLSDQLKNQEEIAAKFTAYFKSCSALTITSYGQKFVVCTNREGFDWARQRQRMFANLAEFDDVIGTRIAPTIDKLNPVISDL</sequence>
<keyword evidence="1" id="KW-0620">Polyamine biosynthesis</keyword>
<dbReference type="InterPro" id="IPR029063">
    <property type="entry name" value="SAM-dependent_MTases_sf"/>
</dbReference>
<dbReference type="EMBL" id="BTRK01000001">
    <property type="protein sequence ID" value="GMR33176.1"/>
    <property type="molecule type" value="Genomic_DNA"/>
</dbReference>
<dbReference type="PANTHER" id="PTHR43317:SF1">
    <property type="entry name" value="THERMOSPERMINE SYNTHASE ACAULIS5"/>
    <property type="match status" value="1"/>
</dbReference>
<accession>A0AAN4Z624</accession>
<name>A0AAN4Z624_9BILA</name>
<comment type="caution">
    <text evidence="2">The sequence shown here is derived from an EMBL/GenBank/DDBJ whole genome shotgun (WGS) entry which is preliminary data.</text>
</comment>
<organism evidence="2 3">
    <name type="scientific">Pristionchus mayeri</name>
    <dbReference type="NCBI Taxonomy" id="1317129"/>
    <lineage>
        <taxon>Eukaryota</taxon>
        <taxon>Metazoa</taxon>
        <taxon>Ecdysozoa</taxon>
        <taxon>Nematoda</taxon>
        <taxon>Chromadorea</taxon>
        <taxon>Rhabditida</taxon>
        <taxon>Rhabditina</taxon>
        <taxon>Diplogasteromorpha</taxon>
        <taxon>Diplogasteroidea</taxon>
        <taxon>Neodiplogasteridae</taxon>
        <taxon>Pristionchus</taxon>
    </lineage>
</organism>
<evidence type="ECO:0000313" key="3">
    <source>
        <dbReference type="Proteomes" id="UP001328107"/>
    </source>
</evidence>
<gene>
    <name evidence="2" type="ORF">PMAYCL1PPCAC_03371</name>
</gene>
<evidence type="ECO:0008006" key="4">
    <source>
        <dbReference type="Google" id="ProtNLM"/>
    </source>
</evidence>
<dbReference type="Proteomes" id="UP001328107">
    <property type="component" value="Unassembled WGS sequence"/>
</dbReference>
<protein>
    <recommendedName>
        <fullName evidence="4">Methyltransferase</fullName>
    </recommendedName>
</protein>
<keyword evidence="3" id="KW-1185">Reference proteome</keyword>
<evidence type="ECO:0000313" key="2">
    <source>
        <dbReference type="EMBL" id="GMR33176.1"/>
    </source>
</evidence>
<dbReference type="GO" id="GO:0006596">
    <property type="term" value="P:polyamine biosynthetic process"/>
    <property type="evidence" value="ECO:0007669"/>
    <property type="project" value="UniProtKB-KW"/>
</dbReference>
<dbReference type="PANTHER" id="PTHR43317">
    <property type="entry name" value="THERMOSPERMINE SYNTHASE ACAULIS5"/>
    <property type="match status" value="1"/>
</dbReference>